<protein>
    <recommendedName>
        <fullName evidence="5">Secreted protein</fullName>
    </recommendedName>
</protein>
<feature type="region of interest" description="Disordered" evidence="1">
    <location>
        <begin position="31"/>
        <end position="179"/>
    </location>
</feature>
<feature type="signal peptide" evidence="2">
    <location>
        <begin position="1"/>
        <end position="16"/>
    </location>
</feature>
<evidence type="ECO:0000313" key="3">
    <source>
        <dbReference type="EMBL" id="KAK8387032.1"/>
    </source>
</evidence>
<comment type="caution">
    <text evidence="3">The sequence shown here is derived from an EMBL/GenBank/DDBJ whole genome shotgun (WGS) entry which is preliminary data.</text>
</comment>
<dbReference type="Proteomes" id="UP001487740">
    <property type="component" value="Unassembled WGS sequence"/>
</dbReference>
<proteinExistence type="predicted"/>
<keyword evidence="4" id="KW-1185">Reference proteome</keyword>
<feature type="compositionally biased region" description="Polar residues" evidence="1">
    <location>
        <begin position="168"/>
        <end position="179"/>
    </location>
</feature>
<dbReference type="EMBL" id="JARAKH010000030">
    <property type="protein sequence ID" value="KAK8387032.1"/>
    <property type="molecule type" value="Genomic_DNA"/>
</dbReference>
<evidence type="ECO:0000256" key="1">
    <source>
        <dbReference type="SAM" id="MobiDB-lite"/>
    </source>
</evidence>
<keyword evidence="2" id="KW-0732">Signal</keyword>
<feature type="chain" id="PRO_5043721275" description="Secreted protein" evidence="2">
    <location>
        <begin position="17"/>
        <end position="179"/>
    </location>
</feature>
<organism evidence="3 4">
    <name type="scientific">Scylla paramamosain</name>
    <name type="common">Mud crab</name>
    <dbReference type="NCBI Taxonomy" id="85552"/>
    <lineage>
        <taxon>Eukaryota</taxon>
        <taxon>Metazoa</taxon>
        <taxon>Ecdysozoa</taxon>
        <taxon>Arthropoda</taxon>
        <taxon>Crustacea</taxon>
        <taxon>Multicrustacea</taxon>
        <taxon>Malacostraca</taxon>
        <taxon>Eumalacostraca</taxon>
        <taxon>Eucarida</taxon>
        <taxon>Decapoda</taxon>
        <taxon>Pleocyemata</taxon>
        <taxon>Brachyura</taxon>
        <taxon>Eubrachyura</taxon>
        <taxon>Portunoidea</taxon>
        <taxon>Portunidae</taxon>
        <taxon>Portuninae</taxon>
        <taxon>Scylla</taxon>
    </lineage>
</organism>
<name>A0AAW0TKS0_SCYPA</name>
<gene>
    <name evidence="3" type="ORF">O3P69_018000</name>
</gene>
<reference evidence="3 4" key="1">
    <citation type="submission" date="2023-03" db="EMBL/GenBank/DDBJ databases">
        <title>High-quality genome of Scylla paramamosain provides insights in environmental adaptation.</title>
        <authorList>
            <person name="Zhang L."/>
        </authorList>
    </citation>
    <scope>NUCLEOTIDE SEQUENCE [LARGE SCALE GENOMIC DNA]</scope>
    <source>
        <strain evidence="3">LZ_2023a</strain>
        <tissue evidence="3">Muscle</tissue>
    </source>
</reference>
<dbReference type="AlphaFoldDB" id="A0AAW0TKS0"/>
<evidence type="ECO:0000256" key="2">
    <source>
        <dbReference type="SAM" id="SignalP"/>
    </source>
</evidence>
<accession>A0AAW0TKS0</accession>
<sequence>MKAKILCCLCICSVDAGLVCGGAAQRPVSDATSSASAACGEAGRGEGLSGDARRRGFTHAPEPWGELLPGWRSSKGAENSVSSLCDDPPKSRPPGHLNLDADVGTQVTAASDRLASRPRHGKDNTRTLREGGVREAVSGGRGVEAAPPPHHTLVPGGRSTGARHSQEHNQPGSVTPHLS</sequence>
<evidence type="ECO:0008006" key="5">
    <source>
        <dbReference type="Google" id="ProtNLM"/>
    </source>
</evidence>
<feature type="compositionally biased region" description="Basic and acidic residues" evidence="1">
    <location>
        <begin position="121"/>
        <end position="133"/>
    </location>
</feature>
<evidence type="ECO:0000313" key="4">
    <source>
        <dbReference type="Proteomes" id="UP001487740"/>
    </source>
</evidence>